<keyword evidence="14 20" id="KW-0376">Hydrogen peroxide</keyword>
<keyword evidence="22" id="KW-1185">Reference proteome</keyword>
<evidence type="ECO:0000256" key="14">
    <source>
        <dbReference type="ARBA" id="ARBA00023324"/>
    </source>
</evidence>
<dbReference type="GO" id="GO:0140825">
    <property type="term" value="F:lactoperoxidase activity"/>
    <property type="evidence" value="ECO:0007669"/>
    <property type="project" value="UniProtKB-EC"/>
</dbReference>
<feature type="disulfide bond" evidence="19">
    <location>
        <begin position="86"/>
        <end position="91"/>
    </location>
</feature>
<evidence type="ECO:0000313" key="23">
    <source>
        <dbReference type="RefSeq" id="XP_020107531.1"/>
    </source>
</evidence>
<name>A0A6P5GFW7_ANACO</name>
<sequence length="360" mass="38621">MASASASSSLSTMSLLLLLAICISSLCSPTRADEFDYPPLVNGLSFSFYKSKCPNLDSIVRDFLKNSFKNNIGLAAGLLRLHFHDCFVQGCDGSVLLDGSASGPGEQQAPPNLTLRPAAFKAINDLRALIDKACGQVVSCADVVALAARDSVYLSGGPKYKVPLGRRDGLTFATRNVTLASLPAPTSNVTKLLSVLSNINLDTTDLVALSGGHTIGLAHCTSFTNRLYPTQDPVMDKTFAKNLELTCPASNTTNTTVNDIRSPNTFDNKYYVDLLNRQGLFTSDQDMYTDKRTKSIVTSFAVNQSLFFKQFVYSIVKMGQLSVLTGGKGEIRANCSARNGDNKFLWSVVGGEGGESASVF</sequence>
<gene>
    <name evidence="23" type="primary">LOC109723530</name>
</gene>
<dbReference type="PROSITE" id="PS00436">
    <property type="entry name" value="PEROXIDASE_2"/>
    <property type="match status" value="1"/>
</dbReference>
<evidence type="ECO:0000256" key="19">
    <source>
        <dbReference type="PIRSR" id="PIRSR600823-5"/>
    </source>
</evidence>
<evidence type="ECO:0000256" key="2">
    <source>
        <dbReference type="ARBA" id="ARBA00004613"/>
    </source>
</evidence>
<dbReference type="InterPro" id="IPR010255">
    <property type="entry name" value="Haem_peroxidase_sf"/>
</dbReference>
<feature type="disulfide bond" evidence="19">
    <location>
        <begin position="53"/>
        <end position="134"/>
    </location>
</feature>
<dbReference type="FunFam" id="1.10.420.10:FF:000006">
    <property type="entry name" value="Peroxidase"/>
    <property type="match status" value="1"/>
</dbReference>
<comment type="cofactor">
    <cofactor evidence="17 20">
        <name>heme b</name>
        <dbReference type="ChEBI" id="CHEBI:60344"/>
    </cofactor>
    <text evidence="17 20">Binds 1 heme b (iron(II)-protoporphyrin IX) group per subunit.</text>
</comment>
<proteinExistence type="inferred from homology"/>
<keyword evidence="12 19" id="KW-1015">Disulfide bond</keyword>
<reference evidence="22" key="1">
    <citation type="journal article" date="2015" name="Nat. Genet.">
        <title>The pineapple genome and the evolution of CAM photosynthesis.</title>
        <authorList>
            <person name="Ming R."/>
            <person name="VanBuren R."/>
            <person name="Wai C.M."/>
            <person name="Tang H."/>
            <person name="Schatz M.C."/>
            <person name="Bowers J.E."/>
            <person name="Lyons E."/>
            <person name="Wang M.L."/>
            <person name="Chen J."/>
            <person name="Biggers E."/>
            <person name="Zhang J."/>
            <person name="Huang L."/>
            <person name="Zhang L."/>
            <person name="Miao W."/>
            <person name="Zhang J."/>
            <person name="Ye Z."/>
            <person name="Miao C."/>
            <person name="Lin Z."/>
            <person name="Wang H."/>
            <person name="Zhou H."/>
            <person name="Yim W.C."/>
            <person name="Priest H.D."/>
            <person name="Zheng C."/>
            <person name="Woodhouse M."/>
            <person name="Edger P.P."/>
            <person name="Guyot R."/>
            <person name="Guo H.B."/>
            <person name="Guo H."/>
            <person name="Zheng G."/>
            <person name="Singh R."/>
            <person name="Sharma A."/>
            <person name="Min X."/>
            <person name="Zheng Y."/>
            <person name="Lee H."/>
            <person name="Gurtowski J."/>
            <person name="Sedlazeck F.J."/>
            <person name="Harkess A."/>
            <person name="McKain M.R."/>
            <person name="Liao Z."/>
            <person name="Fang J."/>
            <person name="Liu J."/>
            <person name="Zhang X."/>
            <person name="Zhang Q."/>
            <person name="Hu W."/>
            <person name="Qin Y."/>
            <person name="Wang K."/>
            <person name="Chen L.Y."/>
            <person name="Shirley N."/>
            <person name="Lin Y.R."/>
            <person name="Liu L.Y."/>
            <person name="Hernandez A.G."/>
            <person name="Wright C.L."/>
            <person name="Bulone V."/>
            <person name="Tuskan G.A."/>
            <person name="Heath K."/>
            <person name="Zee F."/>
            <person name="Moore P.H."/>
            <person name="Sunkar R."/>
            <person name="Leebens-Mack J.H."/>
            <person name="Mockler T."/>
            <person name="Bennetzen J.L."/>
            <person name="Freeling M."/>
            <person name="Sankoff D."/>
            <person name="Paterson A.H."/>
            <person name="Zhu X."/>
            <person name="Yang X."/>
            <person name="Smith J.A."/>
            <person name="Cushman J.C."/>
            <person name="Paull R.E."/>
            <person name="Yu Q."/>
        </authorList>
    </citation>
    <scope>NUCLEOTIDE SEQUENCE [LARGE SCALE GENOMIC DNA]</scope>
    <source>
        <strain evidence="22">cv. F153</strain>
    </source>
</reference>
<organism evidence="22 23">
    <name type="scientific">Ananas comosus</name>
    <name type="common">Pineapple</name>
    <name type="synonym">Ananas ananas</name>
    <dbReference type="NCBI Taxonomy" id="4615"/>
    <lineage>
        <taxon>Eukaryota</taxon>
        <taxon>Viridiplantae</taxon>
        <taxon>Streptophyta</taxon>
        <taxon>Embryophyta</taxon>
        <taxon>Tracheophyta</taxon>
        <taxon>Spermatophyta</taxon>
        <taxon>Magnoliopsida</taxon>
        <taxon>Liliopsida</taxon>
        <taxon>Poales</taxon>
        <taxon>Bromeliaceae</taxon>
        <taxon>Bromelioideae</taxon>
        <taxon>Ananas</taxon>
    </lineage>
</organism>
<evidence type="ECO:0000256" key="5">
    <source>
        <dbReference type="ARBA" id="ARBA00022559"/>
    </source>
</evidence>
<dbReference type="InterPro" id="IPR033905">
    <property type="entry name" value="Secretory_peroxidase"/>
</dbReference>
<dbReference type="PANTHER" id="PTHR31517">
    <property type="match status" value="1"/>
</dbReference>
<feature type="signal peptide" evidence="20">
    <location>
        <begin position="1"/>
        <end position="32"/>
    </location>
</feature>
<dbReference type="FunFam" id="1.10.520.10:FF:000009">
    <property type="entry name" value="Peroxidase"/>
    <property type="match status" value="1"/>
</dbReference>
<keyword evidence="11 17" id="KW-0408">Iron</keyword>
<feature type="binding site" evidence="16">
    <location>
        <position position="183"/>
    </location>
    <ligand>
        <name>substrate</name>
    </ligand>
</feature>
<dbReference type="AlphaFoldDB" id="A0A6P5GFW7"/>
<feature type="binding site" evidence="17">
    <location>
        <position position="106"/>
    </location>
    <ligand>
        <name>Ca(2+)</name>
        <dbReference type="ChEBI" id="CHEBI:29108"/>
        <label>1</label>
    </ligand>
</feature>
<comment type="function">
    <text evidence="20">Removal of H(2)O(2), oxidation of toxic reductants, biosynthesis and degradation of lignin, suberization, auxin catabolism, response to environmental stresses such as wounding, pathogen attack and oxidative stress.</text>
</comment>
<dbReference type="GO" id="GO:0006979">
    <property type="term" value="P:response to oxidative stress"/>
    <property type="evidence" value="ECO:0007669"/>
    <property type="project" value="UniProtKB-UniRule"/>
</dbReference>
<dbReference type="Gene3D" id="1.10.420.10">
    <property type="entry name" value="Peroxidase, domain 2"/>
    <property type="match status" value="1"/>
</dbReference>
<reference evidence="23" key="2">
    <citation type="submission" date="2025-08" db="UniProtKB">
        <authorList>
            <consortium name="RefSeq"/>
        </authorList>
    </citation>
    <scope>IDENTIFICATION</scope>
    <source>
        <tissue evidence="23">Leaf</tissue>
    </source>
</reference>
<dbReference type="GO" id="GO:0046872">
    <property type="term" value="F:metal ion binding"/>
    <property type="evidence" value="ECO:0007669"/>
    <property type="project" value="UniProtKB-UniRule"/>
</dbReference>
<dbReference type="PROSITE" id="PS50873">
    <property type="entry name" value="PEROXIDASE_4"/>
    <property type="match status" value="1"/>
</dbReference>
<evidence type="ECO:0000256" key="11">
    <source>
        <dbReference type="ARBA" id="ARBA00023004"/>
    </source>
</evidence>
<dbReference type="Pfam" id="PF00141">
    <property type="entry name" value="peroxidase"/>
    <property type="match status" value="1"/>
</dbReference>
<keyword evidence="13" id="KW-0325">Glycoprotein</keyword>
<dbReference type="EC" id="1.11.1.7" evidence="4 20"/>
<evidence type="ECO:0000256" key="4">
    <source>
        <dbReference type="ARBA" id="ARBA00012313"/>
    </source>
</evidence>
<evidence type="ECO:0000313" key="22">
    <source>
        <dbReference type="Proteomes" id="UP000515123"/>
    </source>
</evidence>
<evidence type="ECO:0000256" key="6">
    <source>
        <dbReference type="ARBA" id="ARBA00022617"/>
    </source>
</evidence>
<feature type="binding site" evidence="17">
    <location>
        <position position="94"/>
    </location>
    <ligand>
        <name>Ca(2+)</name>
        <dbReference type="ChEBI" id="CHEBI:29108"/>
        <label>1</label>
    </ligand>
</feature>
<dbReference type="RefSeq" id="XP_020107531.1">
    <property type="nucleotide sequence ID" value="XM_020251942.1"/>
</dbReference>
<feature type="disulfide bond" evidence="19">
    <location>
        <begin position="140"/>
        <end position="335"/>
    </location>
</feature>
<feature type="binding site" evidence="17">
    <location>
        <position position="88"/>
    </location>
    <ligand>
        <name>Ca(2+)</name>
        <dbReference type="ChEBI" id="CHEBI:29108"/>
        <label>1</label>
    </ligand>
</feature>
<feature type="site" description="Transition state stabilizer" evidence="18">
    <location>
        <position position="80"/>
    </location>
</feature>
<dbReference type="GeneID" id="109723530"/>
<dbReference type="PRINTS" id="PR00461">
    <property type="entry name" value="PLPEROXIDASE"/>
</dbReference>
<keyword evidence="20" id="KW-0964">Secreted</keyword>
<keyword evidence="10 20" id="KW-0560">Oxidoreductase</keyword>
<feature type="active site" description="Proton acceptor" evidence="15">
    <location>
        <position position="84"/>
    </location>
</feature>
<feature type="binding site" evidence="17">
    <location>
        <position position="259"/>
    </location>
    <ligand>
        <name>Ca(2+)</name>
        <dbReference type="ChEBI" id="CHEBI:29108"/>
        <label>2</label>
    </ligand>
</feature>
<dbReference type="InterPro" id="IPR019793">
    <property type="entry name" value="Peroxidases_heam-ligand_BS"/>
</dbReference>
<comment type="cofactor">
    <cofactor evidence="17 20">
        <name>Ca(2+)</name>
        <dbReference type="ChEBI" id="CHEBI:29108"/>
    </cofactor>
    <text evidence="17 20">Binds 2 calcium ions per subunit.</text>
</comment>
<evidence type="ECO:0000256" key="12">
    <source>
        <dbReference type="ARBA" id="ARBA00023157"/>
    </source>
</evidence>
<dbReference type="GO" id="GO:0020037">
    <property type="term" value="F:heme binding"/>
    <property type="evidence" value="ECO:0007669"/>
    <property type="project" value="UniProtKB-UniRule"/>
</dbReference>
<keyword evidence="6 20" id="KW-0349">Heme</keyword>
<evidence type="ECO:0000256" key="1">
    <source>
        <dbReference type="ARBA" id="ARBA00000189"/>
    </source>
</evidence>
<dbReference type="PRINTS" id="PR00458">
    <property type="entry name" value="PEROXIDASE"/>
</dbReference>
<evidence type="ECO:0000256" key="18">
    <source>
        <dbReference type="PIRSR" id="PIRSR600823-4"/>
    </source>
</evidence>
<feature type="domain" description="Plant heme peroxidase family profile" evidence="21">
    <location>
        <begin position="43"/>
        <end position="339"/>
    </location>
</feature>
<dbReference type="PANTHER" id="PTHR31517:SF48">
    <property type="entry name" value="PEROXIDASE 16-RELATED"/>
    <property type="match status" value="1"/>
</dbReference>
<dbReference type="Proteomes" id="UP000515123">
    <property type="component" value="Linkage group 17"/>
</dbReference>
<keyword evidence="5 20" id="KW-0575">Peroxidase</keyword>
<evidence type="ECO:0000256" key="16">
    <source>
        <dbReference type="PIRSR" id="PIRSR600823-2"/>
    </source>
</evidence>
<dbReference type="Gramene" id="Aco003198.1.mrna1">
    <property type="protein sequence ID" value="Aco003198.1.mrna1"/>
    <property type="gene ID" value="Aco003198.1.path1"/>
</dbReference>
<dbReference type="PROSITE" id="PS00435">
    <property type="entry name" value="PEROXIDASE_1"/>
    <property type="match status" value="1"/>
</dbReference>
<dbReference type="InterPro" id="IPR002016">
    <property type="entry name" value="Haem_peroxidase"/>
</dbReference>
<comment type="catalytic activity">
    <reaction evidence="1 20">
        <text>2 a phenolic donor + H2O2 = 2 a phenolic radical donor + 2 H2O</text>
        <dbReference type="Rhea" id="RHEA:56136"/>
        <dbReference type="ChEBI" id="CHEBI:15377"/>
        <dbReference type="ChEBI" id="CHEBI:16240"/>
        <dbReference type="ChEBI" id="CHEBI:139520"/>
        <dbReference type="ChEBI" id="CHEBI:139521"/>
        <dbReference type="EC" id="1.11.1.7"/>
    </reaction>
</comment>
<comment type="similarity">
    <text evidence="20">Belongs to the peroxidase family. Classical plant (class III) peroxidase subfamily.</text>
</comment>
<protein>
    <recommendedName>
        <fullName evidence="4 20">Peroxidase</fullName>
        <ecNumber evidence="4 20">1.11.1.7</ecNumber>
    </recommendedName>
</protein>
<evidence type="ECO:0000256" key="10">
    <source>
        <dbReference type="ARBA" id="ARBA00023002"/>
    </source>
</evidence>
<feature type="binding site" description="axial binding residue" evidence="17">
    <location>
        <position position="213"/>
    </location>
    <ligand>
        <name>heme b</name>
        <dbReference type="ChEBI" id="CHEBI:60344"/>
    </ligand>
    <ligandPart>
        <name>Fe</name>
        <dbReference type="ChEBI" id="CHEBI:18248"/>
    </ligandPart>
</feature>
<evidence type="ECO:0000256" key="17">
    <source>
        <dbReference type="PIRSR" id="PIRSR600823-3"/>
    </source>
</evidence>
<evidence type="ECO:0000256" key="7">
    <source>
        <dbReference type="ARBA" id="ARBA00022723"/>
    </source>
</evidence>
<evidence type="ECO:0000256" key="3">
    <source>
        <dbReference type="ARBA" id="ARBA00006873"/>
    </source>
</evidence>
<feature type="binding site" evidence="17">
    <location>
        <position position="267"/>
    </location>
    <ligand>
        <name>Ca(2+)</name>
        <dbReference type="ChEBI" id="CHEBI:29108"/>
        <label>2</label>
    </ligand>
</feature>
<evidence type="ECO:0000256" key="20">
    <source>
        <dbReference type="RuleBase" id="RU362060"/>
    </source>
</evidence>
<keyword evidence="9 17" id="KW-0106">Calcium</keyword>
<evidence type="ECO:0000259" key="21">
    <source>
        <dbReference type="PROSITE" id="PS50873"/>
    </source>
</evidence>
<evidence type="ECO:0000256" key="15">
    <source>
        <dbReference type="PIRSR" id="PIRSR600823-1"/>
    </source>
</evidence>
<dbReference type="CDD" id="cd00693">
    <property type="entry name" value="secretory_peroxidase"/>
    <property type="match status" value="1"/>
</dbReference>
<dbReference type="InterPro" id="IPR019794">
    <property type="entry name" value="Peroxidases_AS"/>
</dbReference>
<feature type="disulfide bond" evidence="19">
    <location>
        <begin position="220"/>
        <end position="247"/>
    </location>
</feature>
<comment type="similarity">
    <text evidence="3">Belongs to the peroxidase family. Ascorbate peroxidase subfamily.</text>
</comment>
<feature type="binding site" evidence="17">
    <location>
        <position position="90"/>
    </location>
    <ligand>
        <name>Ca(2+)</name>
        <dbReference type="ChEBI" id="CHEBI:29108"/>
        <label>1</label>
    </ligand>
</feature>
<feature type="binding site" evidence="17">
    <location>
        <position position="92"/>
    </location>
    <ligand>
        <name>Ca(2+)</name>
        <dbReference type="ChEBI" id="CHEBI:29108"/>
        <label>1</label>
    </ligand>
</feature>
<dbReference type="GO" id="GO:0005576">
    <property type="term" value="C:extracellular region"/>
    <property type="evidence" value="ECO:0007669"/>
    <property type="project" value="UniProtKB-SubCell"/>
</dbReference>
<feature type="chain" id="PRO_5028500405" description="Peroxidase" evidence="20">
    <location>
        <begin position="33"/>
        <end position="360"/>
    </location>
</feature>
<comment type="subcellular location">
    <subcellularLocation>
        <location evidence="2 20">Secreted</location>
    </subcellularLocation>
</comment>
<evidence type="ECO:0000256" key="9">
    <source>
        <dbReference type="ARBA" id="ARBA00022837"/>
    </source>
</evidence>
<evidence type="ECO:0000256" key="13">
    <source>
        <dbReference type="ARBA" id="ARBA00023180"/>
    </source>
</evidence>
<dbReference type="InterPro" id="IPR000823">
    <property type="entry name" value="Peroxidase_pln"/>
</dbReference>
<dbReference type="Gene3D" id="1.10.520.10">
    <property type="match status" value="1"/>
</dbReference>
<dbReference type="SUPFAM" id="SSF48113">
    <property type="entry name" value="Heme-dependent peroxidases"/>
    <property type="match status" value="1"/>
</dbReference>
<accession>A0A6P5GFW7</accession>
<dbReference type="OrthoDB" id="2113341at2759"/>
<feature type="binding site" evidence="17">
    <location>
        <position position="214"/>
    </location>
    <ligand>
        <name>Ca(2+)</name>
        <dbReference type="ChEBI" id="CHEBI:29108"/>
        <label>2</label>
    </ligand>
</feature>
<keyword evidence="8 20" id="KW-0732">Signal</keyword>
<evidence type="ECO:0000256" key="8">
    <source>
        <dbReference type="ARBA" id="ARBA00022729"/>
    </source>
</evidence>
<dbReference type="GO" id="GO:0042744">
    <property type="term" value="P:hydrogen peroxide catabolic process"/>
    <property type="evidence" value="ECO:0007669"/>
    <property type="project" value="UniProtKB-KW"/>
</dbReference>
<keyword evidence="7 17" id="KW-0479">Metal-binding</keyword>
<feature type="binding site" evidence="17">
    <location>
        <position position="85"/>
    </location>
    <ligand>
        <name>Ca(2+)</name>
        <dbReference type="ChEBI" id="CHEBI:29108"/>
        <label>1</label>
    </ligand>
</feature>